<evidence type="ECO:0000313" key="3">
    <source>
        <dbReference type="Proteomes" id="UP000324285"/>
    </source>
</evidence>
<reference evidence="2" key="1">
    <citation type="submission" date="2021-02" db="EMBL/GenBank/DDBJ databases">
        <title>Strain Y2R2, a novel species of the genus Halomonas.</title>
        <authorList>
            <person name="Huang H."/>
        </authorList>
    </citation>
    <scope>NUCLEOTIDE SEQUENCE</scope>
    <source>
        <strain evidence="2">Y2R2</strain>
    </source>
</reference>
<dbReference type="OrthoDB" id="9803916at2"/>
<feature type="domain" description="Metallo-beta-lactamase" evidence="1">
    <location>
        <begin position="22"/>
        <end position="223"/>
    </location>
</feature>
<dbReference type="EMBL" id="CP038437">
    <property type="protein sequence ID" value="QEM82905.1"/>
    <property type="molecule type" value="Genomic_DNA"/>
</dbReference>
<dbReference type="Gene3D" id="3.60.15.10">
    <property type="entry name" value="Ribonuclease Z/Hydroxyacylglutathione hydrolase-like"/>
    <property type="match status" value="1"/>
</dbReference>
<dbReference type="Proteomes" id="UP000324285">
    <property type="component" value="Chromosome"/>
</dbReference>
<evidence type="ECO:0000259" key="1">
    <source>
        <dbReference type="SMART" id="SM00849"/>
    </source>
</evidence>
<dbReference type="Pfam" id="PF12706">
    <property type="entry name" value="Lactamase_B_2"/>
    <property type="match status" value="1"/>
</dbReference>
<dbReference type="SMART" id="SM00849">
    <property type="entry name" value="Lactamase_B"/>
    <property type="match status" value="1"/>
</dbReference>
<dbReference type="PANTHER" id="PTHR47619:SF1">
    <property type="entry name" value="EXODEOXYRIBONUCLEASE WALJ"/>
    <property type="match status" value="1"/>
</dbReference>
<evidence type="ECO:0000313" key="2">
    <source>
        <dbReference type="EMBL" id="QEM82905.1"/>
    </source>
</evidence>
<keyword evidence="3" id="KW-1185">Reference proteome</keyword>
<name>A0A5C1NLB6_9GAMM</name>
<dbReference type="GO" id="GO:0016787">
    <property type="term" value="F:hydrolase activity"/>
    <property type="evidence" value="ECO:0007669"/>
    <property type="project" value="UniProtKB-KW"/>
</dbReference>
<dbReference type="InterPro" id="IPR052533">
    <property type="entry name" value="WalJ/YycJ-like"/>
</dbReference>
<organism evidence="2 3">
    <name type="scientific">Halomonas binhaiensis</name>
    <dbReference type="NCBI Taxonomy" id="2562282"/>
    <lineage>
        <taxon>Bacteria</taxon>
        <taxon>Pseudomonadati</taxon>
        <taxon>Pseudomonadota</taxon>
        <taxon>Gammaproteobacteria</taxon>
        <taxon>Oceanospirillales</taxon>
        <taxon>Halomonadaceae</taxon>
        <taxon>Halomonas</taxon>
    </lineage>
</organism>
<dbReference type="InterPro" id="IPR001279">
    <property type="entry name" value="Metallo-B-lactamas"/>
</dbReference>
<dbReference type="RefSeq" id="WP_149286027.1">
    <property type="nucleotide sequence ID" value="NZ_CP038437.2"/>
</dbReference>
<accession>A0A5C1NLB6</accession>
<sequence>MPQWSDKAGGGLRFASLGSGSKGNATLVSDGESHVLVDCGFALKETERRLARLGMDPSQLDAVLVTHEHGDHVRGVGPLARRYQLPVHITPGTWLSGKLGRLPQCHWITPQAAFQVKGFSIEPVTVPHDAREPVQFTISAAGRRLGLLTDLGHPSDHVCQAFTGCDALVLECNHDVQMLAEGPYPPSLKRRVGGDWGHLANVQAATLLKRIGLDRLQHIVCSHLSEHNNRPELALEALMPLLDGDANRLTVADQDEGLDWQAIH</sequence>
<dbReference type="SUPFAM" id="SSF56281">
    <property type="entry name" value="Metallo-hydrolase/oxidoreductase"/>
    <property type="match status" value="1"/>
</dbReference>
<dbReference type="PANTHER" id="PTHR47619">
    <property type="entry name" value="METALLO-HYDROLASE YYCJ-RELATED"/>
    <property type="match status" value="1"/>
</dbReference>
<dbReference type="AlphaFoldDB" id="A0A5C1NLB6"/>
<dbReference type="InterPro" id="IPR036866">
    <property type="entry name" value="RibonucZ/Hydroxyglut_hydro"/>
</dbReference>
<protein>
    <submittedName>
        <fullName evidence="2">MBL fold metallo-hydrolase</fullName>
    </submittedName>
</protein>
<dbReference type="KEGG" id="hbh:E4T21_16130"/>
<gene>
    <name evidence="2" type="ORF">E4T21_16130</name>
</gene>
<proteinExistence type="predicted"/>